<reference evidence="8 9" key="1">
    <citation type="submission" date="2017-08" db="EMBL/GenBank/DDBJ databases">
        <title>Infants hospitalized years apart are colonized by the same room-sourced microbial strains.</title>
        <authorList>
            <person name="Brooks B."/>
            <person name="Olm M.R."/>
            <person name="Firek B.A."/>
            <person name="Baker R."/>
            <person name="Thomas B.C."/>
            <person name="Morowitz M.J."/>
            <person name="Banfield J.F."/>
        </authorList>
    </citation>
    <scope>NUCLEOTIDE SEQUENCE [LARGE SCALE GENOMIC DNA]</scope>
    <source>
        <strain evidence="8">S2_006_000_R2_64</strain>
    </source>
</reference>
<name>A0A2W5FSG4_9BACT</name>
<dbReference type="GO" id="GO:0020037">
    <property type="term" value="F:heme binding"/>
    <property type="evidence" value="ECO:0007669"/>
    <property type="project" value="InterPro"/>
</dbReference>
<evidence type="ECO:0000256" key="4">
    <source>
        <dbReference type="ARBA" id="ARBA00022989"/>
    </source>
</evidence>
<dbReference type="Pfam" id="PF01578">
    <property type="entry name" value="Cytochrom_C_asm"/>
    <property type="match status" value="1"/>
</dbReference>
<dbReference type="InterPro" id="IPR045062">
    <property type="entry name" value="Cyt_c_biogenesis_CcsA/CcmC"/>
</dbReference>
<feature type="transmembrane region" description="Helical" evidence="6">
    <location>
        <begin position="488"/>
        <end position="508"/>
    </location>
</feature>
<evidence type="ECO:0000256" key="1">
    <source>
        <dbReference type="ARBA" id="ARBA00004141"/>
    </source>
</evidence>
<protein>
    <recommendedName>
        <fullName evidence="7">Cytochrome c assembly protein domain-containing protein</fullName>
    </recommendedName>
</protein>
<evidence type="ECO:0000256" key="2">
    <source>
        <dbReference type="ARBA" id="ARBA00022692"/>
    </source>
</evidence>
<evidence type="ECO:0000256" key="5">
    <source>
        <dbReference type="ARBA" id="ARBA00023136"/>
    </source>
</evidence>
<feature type="transmembrane region" description="Helical" evidence="6">
    <location>
        <begin position="351"/>
        <end position="371"/>
    </location>
</feature>
<comment type="caution">
    <text evidence="8">The sequence shown here is derived from an EMBL/GenBank/DDBJ whole genome shotgun (WGS) entry which is preliminary data.</text>
</comment>
<dbReference type="PANTHER" id="PTHR30071">
    <property type="entry name" value="HEME EXPORTER PROTEIN C"/>
    <property type="match status" value="1"/>
</dbReference>
<feature type="transmembrane region" description="Helical" evidence="6">
    <location>
        <begin position="524"/>
        <end position="542"/>
    </location>
</feature>
<gene>
    <name evidence="8" type="ORF">DI586_00395</name>
</gene>
<keyword evidence="4 6" id="KW-1133">Transmembrane helix</keyword>
<feature type="transmembrane region" description="Helical" evidence="6">
    <location>
        <begin position="377"/>
        <end position="396"/>
    </location>
</feature>
<evidence type="ECO:0000259" key="7">
    <source>
        <dbReference type="Pfam" id="PF01578"/>
    </source>
</evidence>
<feature type="transmembrane region" description="Helical" evidence="6">
    <location>
        <begin position="443"/>
        <end position="467"/>
    </location>
</feature>
<accession>A0A2W5FSG4</accession>
<dbReference type="GO" id="GO:0017004">
    <property type="term" value="P:cytochrome complex assembly"/>
    <property type="evidence" value="ECO:0007669"/>
    <property type="project" value="UniProtKB-KW"/>
</dbReference>
<keyword evidence="2 6" id="KW-0812">Transmembrane</keyword>
<feature type="transmembrane region" description="Helical" evidence="6">
    <location>
        <begin position="324"/>
        <end position="344"/>
    </location>
</feature>
<dbReference type="AlphaFoldDB" id="A0A2W5FSG4"/>
<feature type="transmembrane region" description="Helical" evidence="6">
    <location>
        <begin position="583"/>
        <end position="602"/>
    </location>
</feature>
<dbReference type="Proteomes" id="UP000249739">
    <property type="component" value="Unassembled WGS sequence"/>
</dbReference>
<evidence type="ECO:0000313" key="8">
    <source>
        <dbReference type="EMBL" id="PZP57384.1"/>
    </source>
</evidence>
<feature type="domain" description="Cytochrome c assembly protein" evidence="7">
    <location>
        <begin position="376"/>
        <end position="575"/>
    </location>
</feature>
<dbReference type="EMBL" id="QFOT01000002">
    <property type="protein sequence ID" value="PZP57384.1"/>
    <property type="molecule type" value="Genomic_DNA"/>
</dbReference>
<comment type="subcellular location">
    <subcellularLocation>
        <location evidence="1">Membrane</location>
        <topology evidence="1">Multi-pass membrane protein</topology>
    </subcellularLocation>
</comment>
<dbReference type="PANTHER" id="PTHR30071:SF1">
    <property type="entry name" value="CYTOCHROME B_B6 PROTEIN-RELATED"/>
    <property type="match status" value="1"/>
</dbReference>
<evidence type="ECO:0000313" key="9">
    <source>
        <dbReference type="Proteomes" id="UP000249739"/>
    </source>
</evidence>
<keyword evidence="5 6" id="KW-0472">Membrane</keyword>
<dbReference type="GO" id="GO:0005886">
    <property type="term" value="C:plasma membrane"/>
    <property type="evidence" value="ECO:0007669"/>
    <property type="project" value="TreeGrafter"/>
</dbReference>
<organism evidence="8 9">
    <name type="scientific">Micavibrio aeruginosavorus</name>
    <dbReference type="NCBI Taxonomy" id="349221"/>
    <lineage>
        <taxon>Bacteria</taxon>
        <taxon>Pseudomonadati</taxon>
        <taxon>Bdellovibrionota</taxon>
        <taxon>Bdellovibrionia</taxon>
        <taxon>Bdellovibrionales</taxon>
        <taxon>Pseudobdellovibrionaceae</taxon>
        <taxon>Micavibrio</taxon>
    </lineage>
</organism>
<evidence type="ECO:0000256" key="6">
    <source>
        <dbReference type="SAM" id="Phobius"/>
    </source>
</evidence>
<feature type="transmembrane region" description="Helical" evidence="6">
    <location>
        <begin position="549"/>
        <end position="571"/>
    </location>
</feature>
<sequence>MIRIAALILFILFIATPAIADSLAMRNFRQIPILHEGRIKPFDSFARVSLKFLSEKESTPTQNASEWLAEMLFAPAKAIDNPVFNVESDYLRHRLGLEERKHPLYSFYEIMPGLKKTTTTVQALIKKDKSQLSRDEKDLLDIHDRAAFYASLLRSLSLILPLDISLPDQYRTNNDKELSYIDLARLQQNLSADVKNIIARKGQDISRYTAEERKTALLSFQLDIISSAARDNSILKIIPPQWESDNGDWHAPWEILQKGEGSPESAKLILLWRDMGDAYMKQDQSKWLSTSQAASAALESNVSTKKIKAELLQNDFPPFKISTGFYIAAFILILCFFAFGRIYLYSASLAALLIGLLVQAGGIGLRVWLLSRPPVGTLYESMLFVSLVTVAIALLFERLEKKGTGLLAGSFTGLLIALLSFSFAGEGDTMTMLGAVLNTNFWLATHVLCITMGYGWCLLASFFAHLAMIPKNISSRFEPRAIDQTLSLLVLFSLLFTAIGTILGGIWADQSWGRFWGWDPKENGALLIVLWLIWLMHGKIGFQLSRLQYLAGLAFLSVIVAISWVGVNLLGVGLHSYGFAEGYFYGLAGFTCFESILIAYLWRQNRKSL</sequence>
<dbReference type="InterPro" id="IPR002541">
    <property type="entry name" value="Cyt_c_assembly"/>
</dbReference>
<proteinExistence type="predicted"/>
<keyword evidence="3" id="KW-0201">Cytochrome c-type biogenesis</keyword>
<evidence type="ECO:0000256" key="3">
    <source>
        <dbReference type="ARBA" id="ARBA00022748"/>
    </source>
</evidence>
<feature type="transmembrane region" description="Helical" evidence="6">
    <location>
        <begin position="403"/>
        <end position="423"/>
    </location>
</feature>